<feature type="domain" description="Glucosamine inositolphosphorylceramide transferase 1 N-terminal" evidence="16">
    <location>
        <begin position="90"/>
        <end position="382"/>
    </location>
</feature>
<keyword evidence="10 14" id="KW-0472">Membrane</keyword>
<dbReference type="SUPFAM" id="SSF75005">
    <property type="entry name" value="Arabinanase/levansucrase/invertase"/>
    <property type="match status" value="1"/>
</dbReference>
<evidence type="ECO:0000256" key="7">
    <source>
        <dbReference type="ARBA" id="ARBA00022692"/>
    </source>
</evidence>
<keyword evidence="18" id="KW-1185">Reference proteome</keyword>
<dbReference type="PANTHER" id="PTHR48261:SF6">
    <property type="entry name" value="GLYCOSYLTRANSFERASE FAMILY PROTEIN"/>
    <property type="match status" value="1"/>
</dbReference>
<dbReference type="GO" id="GO:0016020">
    <property type="term" value="C:membrane"/>
    <property type="evidence" value="ECO:0007669"/>
    <property type="project" value="UniProtKB-SubCell"/>
</dbReference>
<evidence type="ECO:0000256" key="10">
    <source>
        <dbReference type="ARBA" id="ARBA00023136"/>
    </source>
</evidence>
<comment type="similarity">
    <text evidence="5">Belongs to the glycosyltransferase 64 family.</text>
</comment>
<organism evidence="17 18">
    <name type="scientific">Handroanthus impetiginosus</name>
    <dbReference type="NCBI Taxonomy" id="429701"/>
    <lineage>
        <taxon>Eukaryota</taxon>
        <taxon>Viridiplantae</taxon>
        <taxon>Streptophyta</taxon>
        <taxon>Embryophyta</taxon>
        <taxon>Tracheophyta</taxon>
        <taxon>Spermatophyta</taxon>
        <taxon>Magnoliopsida</taxon>
        <taxon>eudicotyledons</taxon>
        <taxon>Gunneridae</taxon>
        <taxon>Pentapetalae</taxon>
        <taxon>asterids</taxon>
        <taxon>lamiids</taxon>
        <taxon>Lamiales</taxon>
        <taxon>Bignoniaceae</taxon>
        <taxon>Crescentiina</taxon>
        <taxon>Tabebuia alliance</taxon>
        <taxon>Handroanthus</taxon>
    </lineage>
</organism>
<dbReference type="InterPro" id="IPR015338">
    <property type="entry name" value="GT64_dom"/>
</dbReference>
<evidence type="ECO:0000259" key="16">
    <source>
        <dbReference type="Pfam" id="PF24793"/>
    </source>
</evidence>
<evidence type="ECO:0000256" key="8">
    <source>
        <dbReference type="ARBA" id="ARBA00022723"/>
    </source>
</evidence>
<protein>
    <recommendedName>
        <fullName evidence="13">Glucosamine inositolphosphorylceramide transferase 1</fullName>
    </recommendedName>
</protein>
<sequence>MGSSPIVPSGTSACGGGGGGWRWHYSGAGGKGNSIISKNGNGNHNNESCVLSSTFAYFLLSFVVLGSIGSLYARYMLTPNVRTGIEALGCREDNEGSWAVGVFFGDTPFSLKPIEAMKVWKGKSAAWPVANPLLTCASLSDAGFPSNFVADPFLYVQGDNLYLFYETKNSITMQGDIGVAHSMDKGATWQPLGIALDEDWHLSYPYVFDYNGDIYMMPEGSEKGDLRLYRAINFPLKWTLDKIIMKKPMVDSFIIPHEGKFWLFGSDHSGIGTKKNGQLEIWHSTSPHGPWKPHKKNPIYNTDSNMGARNGGRPFVYNGNLYRIGQDCGETYGHKTRLFKIEVPLGFEESSKGSNAWNGARYHHLDVQRLSSGEWIAVLDGDRVPSGDAIRRVILGLVSVVAVMALAVLIGMLIGTVKCIVPLSWCPHNVGKRSDAFLAWERPNLSSKVRLFFSRLNRLSSNVRARIRPNTCTGTAVLVLTIVVAVTLTCTGVRYIYGGNGAQEPYPLNGHYSQFTLLTMTYDARLWNLKMYIKHYSRCSSVREIVVVWNKGVPPQPSDFDSAVPVRIRVEKVNSLNNRFKLDPLINTRAVLELDDDIMMTCNDIERGFRVWREHPDRIVGFYPRLINGGRLKYRGEKHARVHNGYNMILTGAAFIDSQVAFERYWSDKAAAGRALVDSFFNCEDVLMNYLYANSSSADVVEYVRPAWAIDTSKFSGVAISRNTQAHYGVRSKCLNKFSEMYGSLAHRKLHFSRRNDGWDV</sequence>
<evidence type="ECO:0000256" key="4">
    <source>
        <dbReference type="ARBA" id="ARBA00005189"/>
    </source>
</evidence>
<dbReference type="Pfam" id="PF24793">
    <property type="entry name" value="GINT1_N"/>
    <property type="match status" value="1"/>
</dbReference>
<evidence type="ECO:0000313" key="18">
    <source>
        <dbReference type="Proteomes" id="UP000231279"/>
    </source>
</evidence>
<dbReference type="Gene3D" id="3.90.550.10">
    <property type="entry name" value="Spore Coat Polysaccharide Biosynthesis Protein SpsA, Chain A"/>
    <property type="match status" value="1"/>
</dbReference>
<dbReference type="PANTHER" id="PTHR48261">
    <property type="entry name" value="ACETYLGLUCOSAMINYLTRANSFERASE"/>
    <property type="match status" value="1"/>
</dbReference>
<reference evidence="18" key="1">
    <citation type="journal article" date="2018" name="Gigascience">
        <title>Genome assembly of the Pink Ipe (Handroanthus impetiginosus, Bignoniaceae), a highly valued, ecologically keystone Neotropical timber forest tree.</title>
        <authorList>
            <person name="Silva-Junior O.B."/>
            <person name="Grattapaglia D."/>
            <person name="Novaes E."/>
            <person name="Collevatti R.G."/>
        </authorList>
    </citation>
    <scope>NUCLEOTIDE SEQUENCE [LARGE SCALE GENOMIC DNA]</scope>
    <source>
        <strain evidence="18">cv. UFG-1</strain>
    </source>
</reference>
<comment type="pathway">
    <text evidence="3">Sphingolipid metabolism.</text>
</comment>
<comment type="caution">
    <text evidence="17">The sequence shown here is derived from an EMBL/GenBank/DDBJ whole genome shotgun (WGS) entry which is preliminary data.</text>
</comment>
<keyword evidence="11" id="KW-1015">Disulfide bond</keyword>
<keyword evidence="17" id="KW-0328">Glycosyltransferase</keyword>
<evidence type="ECO:0000256" key="3">
    <source>
        <dbReference type="ARBA" id="ARBA00004991"/>
    </source>
</evidence>
<dbReference type="Proteomes" id="UP000231279">
    <property type="component" value="Unassembled WGS sequence"/>
</dbReference>
<evidence type="ECO:0000256" key="2">
    <source>
        <dbReference type="ARBA" id="ARBA00004141"/>
    </source>
</evidence>
<evidence type="ECO:0000256" key="6">
    <source>
        <dbReference type="ARBA" id="ARBA00022679"/>
    </source>
</evidence>
<dbReference type="InterPro" id="IPR023296">
    <property type="entry name" value="Glyco_hydro_beta-prop_sf"/>
</dbReference>
<feature type="transmembrane region" description="Helical" evidence="14">
    <location>
        <begin position="55"/>
        <end position="73"/>
    </location>
</feature>
<dbReference type="InterPro" id="IPR004263">
    <property type="entry name" value="Exostosin"/>
</dbReference>
<evidence type="ECO:0000313" key="17">
    <source>
        <dbReference type="EMBL" id="PIN19350.1"/>
    </source>
</evidence>
<dbReference type="STRING" id="429701.A0A2G9HPY4"/>
<dbReference type="Pfam" id="PF09258">
    <property type="entry name" value="Glyco_transf_64"/>
    <property type="match status" value="1"/>
</dbReference>
<dbReference type="EMBL" id="NKXS01001289">
    <property type="protein sequence ID" value="PIN19350.1"/>
    <property type="molecule type" value="Genomic_DNA"/>
</dbReference>
<keyword evidence="6 17" id="KW-0808">Transferase</keyword>
<evidence type="ECO:0000256" key="13">
    <source>
        <dbReference type="ARBA" id="ARBA00069035"/>
    </source>
</evidence>
<dbReference type="FunFam" id="2.115.10.20:FF:000004">
    <property type="entry name" value="Glucosamine inositolphosphorylceramide transferase 1"/>
    <property type="match status" value="1"/>
</dbReference>
<gene>
    <name evidence="17" type="ORF">CDL12_07970</name>
</gene>
<dbReference type="InterPro" id="IPR056442">
    <property type="entry name" value="GINT1_N"/>
</dbReference>
<feature type="domain" description="Glycosyl transferase 64" evidence="15">
    <location>
        <begin position="515"/>
        <end position="752"/>
    </location>
</feature>
<keyword evidence="12" id="KW-0464">Manganese</keyword>
<evidence type="ECO:0000256" key="12">
    <source>
        <dbReference type="ARBA" id="ARBA00023211"/>
    </source>
</evidence>
<comment type="pathway">
    <text evidence="4">Lipid metabolism.</text>
</comment>
<keyword evidence="7 14" id="KW-0812">Transmembrane</keyword>
<evidence type="ECO:0000256" key="9">
    <source>
        <dbReference type="ARBA" id="ARBA00022989"/>
    </source>
</evidence>
<evidence type="ECO:0000256" key="11">
    <source>
        <dbReference type="ARBA" id="ARBA00023157"/>
    </source>
</evidence>
<name>A0A2G9HPY4_9LAMI</name>
<evidence type="ECO:0000256" key="5">
    <source>
        <dbReference type="ARBA" id="ARBA00008700"/>
    </source>
</evidence>
<dbReference type="Gene3D" id="2.115.10.20">
    <property type="entry name" value="Glycosyl hydrolase domain, family 43"/>
    <property type="match status" value="1"/>
</dbReference>
<dbReference type="GO" id="GO:0046872">
    <property type="term" value="F:metal ion binding"/>
    <property type="evidence" value="ECO:0007669"/>
    <property type="project" value="UniProtKB-KW"/>
</dbReference>
<dbReference type="OrthoDB" id="5954868at2759"/>
<comment type="subcellular location">
    <subcellularLocation>
        <location evidence="2">Membrane</location>
        <topology evidence="2">Multi-pass membrane protein</topology>
    </subcellularLocation>
</comment>
<dbReference type="SUPFAM" id="SSF53448">
    <property type="entry name" value="Nucleotide-diphospho-sugar transferases"/>
    <property type="match status" value="1"/>
</dbReference>
<evidence type="ECO:0000256" key="14">
    <source>
        <dbReference type="SAM" id="Phobius"/>
    </source>
</evidence>
<dbReference type="FunFam" id="3.90.550.10:FF:000095">
    <property type="entry name" value="Glycosyltransferase family protein 64 protein C5"/>
    <property type="match status" value="1"/>
</dbReference>
<evidence type="ECO:0000256" key="1">
    <source>
        <dbReference type="ARBA" id="ARBA00001936"/>
    </source>
</evidence>
<accession>A0A2G9HPY4</accession>
<comment type="cofactor">
    <cofactor evidence="1">
        <name>Mn(2+)</name>
        <dbReference type="ChEBI" id="CHEBI:29035"/>
    </cofactor>
</comment>
<keyword evidence="9 14" id="KW-1133">Transmembrane helix</keyword>
<dbReference type="InterPro" id="IPR029044">
    <property type="entry name" value="Nucleotide-diphossugar_trans"/>
</dbReference>
<keyword evidence="8" id="KW-0479">Metal-binding</keyword>
<dbReference type="AlphaFoldDB" id="A0A2G9HPY4"/>
<evidence type="ECO:0000259" key="15">
    <source>
        <dbReference type="Pfam" id="PF09258"/>
    </source>
</evidence>
<proteinExistence type="inferred from homology"/>
<dbReference type="GO" id="GO:0016757">
    <property type="term" value="F:glycosyltransferase activity"/>
    <property type="evidence" value="ECO:0007669"/>
    <property type="project" value="UniProtKB-KW"/>
</dbReference>
<feature type="transmembrane region" description="Helical" evidence="14">
    <location>
        <begin position="393"/>
        <end position="414"/>
    </location>
</feature>